<comment type="caution">
    <text evidence="1">The sequence shown here is derived from an EMBL/GenBank/DDBJ whole genome shotgun (WGS) entry which is preliminary data.</text>
</comment>
<evidence type="ECO:0000313" key="1">
    <source>
        <dbReference type="EMBL" id="MBN8430016.1"/>
    </source>
</evidence>
<reference evidence="1 2" key="1">
    <citation type="submission" date="2020-12" db="EMBL/GenBank/DDBJ databases">
        <title>Oil enriched cultivation method for isolating marine PHA-producing bacteria.</title>
        <authorList>
            <person name="Zheng W."/>
            <person name="Yu S."/>
            <person name="Huang Y."/>
        </authorList>
    </citation>
    <scope>NUCLEOTIDE SEQUENCE [LARGE SCALE GENOMIC DNA]</scope>
    <source>
        <strain evidence="1 2">SN0-2</strain>
    </source>
</reference>
<evidence type="ECO:0000313" key="2">
    <source>
        <dbReference type="Proteomes" id="UP000664293"/>
    </source>
</evidence>
<keyword evidence="2" id="KW-1185">Reference proteome</keyword>
<dbReference type="EMBL" id="JAEKJR010000001">
    <property type="protein sequence ID" value="MBN8430016.1"/>
    <property type="molecule type" value="Genomic_DNA"/>
</dbReference>
<dbReference type="Proteomes" id="UP000664293">
    <property type="component" value="Unassembled WGS sequence"/>
</dbReference>
<dbReference type="RefSeq" id="WP_206999354.1">
    <property type="nucleotide sequence ID" value="NZ_JAEKJR010000001.1"/>
</dbReference>
<protein>
    <submittedName>
        <fullName evidence="1">Uncharacterized protein</fullName>
    </submittedName>
</protein>
<proteinExistence type="predicted"/>
<gene>
    <name evidence="1" type="ORF">JF535_04025</name>
</gene>
<sequence>MSIDNKFRINICSAPDGNDGCDVVFVEDPHEKHHSASINGDGTISITKPKGAAVKIAFRLQSGVYDGYKFNQQTSFSASKVETGEVGNFACELGDSDDPELSVAKVKDSSRTLVVIDKNDDGSDWQYTLTIYKDNAAVILDPMIKNNTMA</sequence>
<accession>A0ABS3E400</accession>
<name>A0ABS3E400_9GAMM</name>
<organism evidence="1 2">
    <name type="scientific">Microbulbifer salipaludis</name>
    <dbReference type="NCBI Taxonomy" id="187980"/>
    <lineage>
        <taxon>Bacteria</taxon>
        <taxon>Pseudomonadati</taxon>
        <taxon>Pseudomonadota</taxon>
        <taxon>Gammaproteobacteria</taxon>
        <taxon>Cellvibrionales</taxon>
        <taxon>Microbulbiferaceae</taxon>
        <taxon>Microbulbifer</taxon>
    </lineage>
</organism>